<proteinExistence type="predicted"/>
<dbReference type="EMBL" id="CM042030">
    <property type="protein sequence ID" value="KAI3786730.1"/>
    <property type="molecule type" value="Genomic_DNA"/>
</dbReference>
<sequence>MPRKKEPPPSALPPRWSATGLSRSASSDADDSVELEVPTVGLGETQEGLATSPSPPLLHPGTVLCETNKEISGIPSVSVSLNASEQDLGSFVSEGTKKISGVAEKTGLAGSTAGLSDTDGSPGVQSLYTDGGKSSCSRNESSGVRYAVAESTPPVTPLFSPKFKAMIGSEYPLRKVFSTRPQLSGEATRGHGLWDGLAQCRSESSGESGSMPVVHVPLPDVHVHGGGV</sequence>
<accession>A0ACB9GUF9</accession>
<comment type="caution">
    <text evidence="1">The sequence shown here is derived from an EMBL/GenBank/DDBJ whole genome shotgun (WGS) entry which is preliminary data.</text>
</comment>
<dbReference type="Proteomes" id="UP001056120">
    <property type="component" value="Linkage Group LG13"/>
</dbReference>
<evidence type="ECO:0000313" key="1">
    <source>
        <dbReference type="EMBL" id="KAI3786730.1"/>
    </source>
</evidence>
<name>A0ACB9GUF9_9ASTR</name>
<evidence type="ECO:0000313" key="2">
    <source>
        <dbReference type="Proteomes" id="UP001056120"/>
    </source>
</evidence>
<gene>
    <name evidence="1" type="ORF">L1987_40634</name>
</gene>
<keyword evidence="2" id="KW-1185">Reference proteome</keyword>
<reference evidence="1 2" key="2">
    <citation type="journal article" date="2022" name="Mol. Ecol. Resour.">
        <title>The genomes of chicory, endive, great burdock and yacon provide insights into Asteraceae paleo-polyploidization history and plant inulin production.</title>
        <authorList>
            <person name="Fan W."/>
            <person name="Wang S."/>
            <person name="Wang H."/>
            <person name="Wang A."/>
            <person name="Jiang F."/>
            <person name="Liu H."/>
            <person name="Zhao H."/>
            <person name="Xu D."/>
            <person name="Zhang Y."/>
        </authorList>
    </citation>
    <scope>NUCLEOTIDE SEQUENCE [LARGE SCALE GENOMIC DNA]</scope>
    <source>
        <strain evidence="2">cv. Yunnan</strain>
        <tissue evidence="1">Leaves</tissue>
    </source>
</reference>
<reference evidence="2" key="1">
    <citation type="journal article" date="2022" name="Mol. Ecol. Resour.">
        <title>The genomes of chicory, endive, great burdock and yacon provide insights into Asteraceae palaeo-polyploidization history and plant inulin production.</title>
        <authorList>
            <person name="Fan W."/>
            <person name="Wang S."/>
            <person name="Wang H."/>
            <person name="Wang A."/>
            <person name="Jiang F."/>
            <person name="Liu H."/>
            <person name="Zhao H."/>
            <person name="Xu D."/>
            <person name="Zhang Y."/>
        </authorList>
    </citation>
    <scope>NUCLEOTIDE SEQUENCE [LARGE SCALE GENOMIC DNA]</scope>
    <source>
        <strain evidence="2">cv. Yunnan</strain>
    </source>
</reference>
<protein>
    <submittedName>
        <fullName evidence="1">Uncharacterized protein</fullName>
    </submittedName>
</protein>
<organism evidence="1 2">
    <name type="scientific">Smallanthus sonchifolius</name>
    <dbReference type="NCBI Taxonomy" id="185202"/>
    <lineage>
        <taxon>Eukaryota</taxon>
        <taxon>Viridiplantae</taxon>
        <taxon>Streptophyta</taxon>
        <taxon>Embryophyta</taxon>
        <taxon>Tracheophyta</taxon>
        <taxon>Spermatophyta</taxon>
        <taxon>Magnoliopsida</taxon>
        <taxon>eudicotyledons</taxon>
        <taxon>Gunneridae</taxon>
        <taxon>Pentapetalae</taxon>
        <taxon>asterids</taxon>
        <taxon>campanulids</taxon>
        <taxon>Asterales</taxon>
        <taxon>Asteraceae</taxon>
        <taxon>Asteroideae</taxon>
        <taxon>Heliantheae alliance</taxon>
        <taxon>Millerieae</taxon>
        <taxon>Smallanthus</taxon>
    </lineage>
</organism>